<evidence type="ECO:0000256" key="1">
    <source>
        <dbReference type="ARBA" id="ARBA00022490"/>
    </source>
</evidence>
<reference evidence="11 12" key="1">
    <citation type="journal article" date="2022" name="Int. J. Syst. Evol. Microbiol.">
        <title>Apilactobacillus apisilvae sp. nov., Nicolia spurrieriana gen. nov. sp. nov., Bombilactobacillus folatiphilus sp. nov. and Bombilactobacillus thymidiniphilus sp. nov., four new lactic acid bacterial isolates from stingless bees Tetragonula carbonaria and Austroplebeia australis.</title>
        <authorList>
            <person name="Oliphant S.A."/>
            <person name="Watson-Haigh N.S."/>
            <person name="Sumby K.M."/>
            <person name="Gardner J."/>
            <person name="Groom S."/>
            <person name="Jiranek V."/>
        </authorList>
    </citation>
    <scope>NUCLEOTIDE SEQUENCE [LARGE SCALE GENOMIC DNA]</scope>
    <source>
        <strain evidence="11 12">SG5_A10</strain>
    </source>
</reference>
<evidence type="ECO:0000256" key="8">
    <source>
        <dbReference type="ARBA" id="ARBA00029346"/>
    </source>
</evidence>
<dbReference type="PANTHER" id="PTHR21342:SF1">
    <property type="entry name" value="PHOSPHOPANTETHEINE ADENYLYLTRANSFERASE"/>
    <property type="match status" value="1"/>
</dbReference>
<dbReference type="NCBIfam" id="TIGR00125">
    <property type="entry name" value="cyt_tran_rel"/>
    <property type="match status" value="1"/>
</dbReference>
<feature type="binding site" evidence="9">
    <location>
        <begin position="123"/>
        <end position="129"/>
    </location>
    <ligand>
        <name>ATP</name>
        <dbReference type="ChEBI" id="CHEBI:30616"/>
    </ligand>
</feature>
<dbReference type="NCBIfam" id="TIGR01510">
    <property type="entry name" value="coaD_prev_kdtB"/>
    <property type="match status" value="1"/>
</dbReference>
<feature type="domain" description="Cytidyltransferase-like" evidence="10">
    <location>
        <begin position="5"/>
        <end position="133"/>
    </location>
</feature>
<evidence type="ECO:0000256" key="6">
    <source>
        <dbReference type="ARBA" id="ARBA00022842"/>
    </source>
</evidence>
<dbReference type="PRINTS" id="PR01020">
    <property type="entry name" value="LPSBIOSNTHSS"/>
</dbReference>
<evidence type="ECO:0000259" key="10">
    <source>
        <dbReference type="Pfam" id="PF01467"/>
    </source>
</evidence>
<name>A0ABY4PIX1_9LACO</name>
<keyword evidence="4 9" id="KW-0547">Nucleotide-binding</keyword>
<feature type="binding site" evidence="9">
    <location>
        <position position="87"/>
    </location>
    <ligand>
        <name>substrate</name>
    </ligand>
</feature>
<feature type="site" description="Transition state stabilizer" evidence="9">
    <location>
        <position position="17"/>
    </location>
</feature>
<comment type="function">
    <text evidence="9">Reversibly transfers an adenylyl group from ATP to 4'-phosphopantetheine, yielding dephospho-CoA (dPCoA) and pyrophosphate.</text>
</comment>
<dbReference type="EC" id="2.7.7.3" evidence="9"/>
<dbReference type="InterPro" id="IPR004821">
    <property type="entry name" value="Cyt_trans-like"/>
</dbReference>
<feature type="binding site" evidence="9">
    <location>
        <position position="98"/>
    </location>
    <ligand>
        <name>ATP</name>
        <dbReference type="ChEBI" id="CHEBI:30616"/>
    </ligand>
</feature>
<comment type="cofactor">
    <cofactor evidence="9">
        <name>Mg(2+)</name>
        <dbReference type="ChEBI" id="CHEBI:18420"/>
    </cofactor>
</comment>
<evidence type="ECO:0000313" key="12">
    <source>
        <dbReference type="Proteomes" id="UP000831859"/>
    </source>
</evidence>
<proteinExistence type="inferred from homology"/>
<keyword evidence="3 9" id="KW-0548">Nucleotidyltransferase</keyword>
<feature type="binding site" evidence="9">
    <location>
        <position position="73"/>
    </location>
    <ligand>
        <name>substrate</name>
    </ligand>
</feature>
<dbReference type="PANTHER" id="PTHR21342">
    <property type="entry name" value="PHOSPHOPANTETHEINE ADENYLYLTRANSFERASE"/>
    <property type="match status" value="1"/>
</dbReference>
<keyword evidence="7 9" id="KW-0173">Coenzyme A biosynthesis</keyword>
<keyword evidence="1 9" id="KW-0963">Cytoplasm</keyword>
<protein>
    <recommendedName>
        <fullName evidence="9">Phosphopantetheine adenylyltransferase</fullName>
        <ecNumber evidence="9">2.7.7.3</ecNumber>
    </recommendedName>
    <alternativeName>
        <fullName evidence="9">Dephospho-CoA pyrophosphorylase</fullName>
    </alternativeName>
    <alternativeName>
        <fullName evidence="9">Pantetheine-phosphate adenylyltransferase</fullName>
        <shortName evidence="9">PPAT</shortName>
    </alternativeName>
</protein>
<feature type="binding site" evidence="9">
    <location>
        <begin position="9"/>
        <end position="10"/>
    </location>
    <ligand>
        <name>ATP</name>
        <dbReference type="ChEBI" id="CHEBI:30616"/>
    </ligand>
</feature>
<evidence type="ECO:0000256" key="4">
    <source>
        <dbReference type="ARBA" id="ARBA00022741"/>
    </source>
</evidence>
<feature type="binding site" evidence="9">
    <location>
        <position position="9"/>
    </location>
    <ligand>
        <name>substrate</name>
    </ligand>
</feature>
<evidence type="ECO:0000256" key="2">
    <source>
        <dbReference type="ARBA" id="ARBA00022679"/>
    </source>
</evidence>
<dbReference type="RefSeq" id="WP_249511488.1">
    <property type="nucleotide sequence ID" value="NZ_CP093362.1"/>
</dbReference>
<comment type="subcellular location">
    <subcellularLocation>
        <location evidence="9">Cytoplasm</location>
    </subcellularLocation>
</comment>
<evidence type="ECO:0000256" key="9">
    <source>
        <dbReference type="HAMAP-Rule" id="MF_00151"/>
    </source>
</evidence>
<dbReference type="Pfam" id="PF01467">
    <property type="entry name" value="CTP_transf_like"/>
    <property type="match status" value="1"/>
</dbReference>
<dbReference type="GO" id="GO:0004595">
    <property type="term" value="F:pantetheine-phosphate adenylyltransferase activity"/>
    <property type="evidence" value="ECO:0007669"/>
    <property type="project" value="UniProtKB-EC"/>
</dbReference>
<dbReference type="CDD" id="cd02163">
    <property type="entry name" value="PPAT"/>
    <property type="match status" value="1"/>
</dbReference>
<accession>A0ABY4PIX1</accession>
<gene>
    <name evidence="9 11" type="primary">coaD</name>
    <name evidence="11" type="ORF">MOO46_02720</name>
</gene>
<dbReference type="EMBL" id="CP093362">
    <property type="protein sequence ID" value="UQS85517.1"/>
    <property type="molecule type" value="Genomic_DNA"/>
</dbReference>
<dbReference type="InterPro" id="IPR014729">
    <property type="entry name" value="Rossmann-like_a/b/a_fold"/>
</dbReference>
<evidence type="ECO:0000256" key="7">
    <source>
        <dbReference type="ARBA" id="ARBA00022993"/>
    </source>
</evidence>
<dbReference type="SUPFAM" id="SSF52374">
    <property type="entry name" value="Nucleotidylyl transferase"/>
    <property type="match status" value="1"/>
</dbReference>
<keyword evidence="5 9" id="KW-0067">ATP-binding</keyword>
<evidence type="ECO:0000256" key="5">
    <source>
        <dbReference type="ARBA" id="ARBA00022840"/>
    </source>
</evidence>
<comment type="pathway">
    <text evidence="9">Cofactor biosynthesis; coenzyme A biosynthesis; CoA from (R)-pantothenate: step 4/5.</text>
</comment>
<dbReference type="Proteomes" id="UP000831859">
    <property type="component" value="Chromosome"/>
</dbReference>
<feature type="binding site" evidence="9">
    <location>
        <position position="41"/>
    </location>
    <ligand>
        <name>substrate</name>
    </ligand>
</feature>
<evidence type="ECO:0000256" key="3">
    <source>
        <dbReference type="ARBA" id="ARBA00022695"/>
    </source>
</evidence>
<keyword evidence="6 9" id="KW-0460">Magnesium</keyword>
<dbReference type="HAMAP" id="MF_00151">
    <property type="entry name" value="PPAT_bact"/>
    <property type="match status" value="1"/>
</dbReference>
<evidence type="ECO:0000313" key="11">
    <source>
        <dbReference type="EMBL" id="UQS85517.1"/>
    </source>
</evidence>
<keyword evidence="12" id="KW-1185">Reference proteome</keyword>
<sequence>MTIAIFPGSFDPITNGHLDLIKRASKQFDKLIVTVAKNTNKNGMFSLEERMQMVKLNVSNLDNVDVKIADGLIVDFAKSMCASVIVRGLRNINDFSAENSIFNMNYNLDNSIDTMLLIAKPKYQVISSSLIKEVFHFGGDVSQYVPENVLNKLKGKIF</sequence>
<comment type="similarity">
    <text evidence="9">Belongs to the bacterial CoaD family.</text>
</comment>
<feature type="binding site" evidence="9">
    <location>
        <position position="17"/>
    </location>
    <ligand>
        <name>ATP</name>
        <dbReference type="ChEBI" id="CHEBI:30616"/>
    </ligand>
</feature>
<keyword evidence="2 9" id="KW-0808">Transferase</keyword>
<dbReference type="Gene3D" id="3.40.50.620">
    <property type="entry name" value="HUPs"/>
    <property type="match status" value="1"/>
</dbReference>
<comment type="catalytic activity">
    <reaction evidence="8 9">
        <text>(R)-4'-phosphopantetheine + ATP + H(+) = 3'-dephospho-CoA + diphosphate</text>
        <dbReference type="Rhea" id="RHEA:19801"/>
        <dbReference type="ChEBI" id="CHEBI:15378"/>
        <dbReference type="ChEBI" id="CHEBI:30616"/>
        <dbReference type="ChEBI" id="CHEBI:33019"/>
        <dbReference type="ChEBI" id="CHEBI:57328"/>
        <dbReference type="ChEBI" id="CHEBI:61723"/>
        <dbReference type="EC" id="2.7.7.3"/>
    </reaction>
</comment>
<comment type="subunit">
    <text evidence="9">Homohexamer.</text>
</comment>
<feature type="binding site" evidence="9">
    <location>
        <begin position="88"/>
        <end position="90"/>
    </location>
    <ligand>
        <name>ATP</name>
        <dbReference type="ChEBI" id="CHEBI:30616"/>
    </ligand>
</feature>
<dbReference type="InterPro" id="IPR001980">
    <property type="entry name" value="PPAT"/>
</dbReference>
<organism evidence="11 12">
    <name type="scientific">Apilactobacillus apisilvae</name>
    <dbReference type="NCBI Taxonomy" id="2923364"/>
    <lineage>
        <taxon>Bacteria</taxon>
        <taxon>Bacillati</taxon>
        <taxon>Bacillota</taxon>
        <taxon>Bacilli</taxon>
        <taxon>Lactobacillales</taxon>
        <taxon>Lactobacillaceae</taxon>
        <taxon>Apilactobacillus</taxon>
    </lineage>
</organism>